<protein>
    <submittedName>
        <fullName evidence="2">Uncharacterized conserved protein YdhG, YjbR/CyaY-like superfamily, DUF1801 family</fullName>
    </submittedName>
</protein>
<dbReference type="OrthoDB" id="3236524at2"/>
<evidence type="ECO:0000313" key="2">
    <source>
        <dbReference type="EMBL" id="SDJ10368.1"/>
    </source>
</evidence>
<evidence type="ECO:0000313" key="3">
    <source>
        <dbReference type="Proteomes" id="UP000182130"/>
    </source>
</evidence>
<accession>A0A1G8R0A0</accession>
<dbReference type="AlphaFoldDB" id="A0A1G8R0A0"/>
<organism evidence="2 3">
    <name type="scientific">Arthrobacter cupressi</name>
    <dbReference type="NCBI Taxonomy" id="1045773"/>
    <lineage>
        <taxon>Bacteria</taxon>
        <taxon>Bacillati</taxon>
        <taxon>Actinomycetota</taxon>
        <taxon>Actinomycetes</taxon>
        <taxon>Micrococcales</taxon>
        <taxon>Micrococcaceae</taxon>
        <taxon>Arthrobacter</taxon>
    </lineage>
</organism>
<reference evidence="3" key="1">
    <citation type="submission" date="2016-10" db="EMBL/GenBank/DDBJ databases">
        <authorList>
            <person name="Varghese N."/>
            <person name="Submissions S."/>
        </authorList>
    </citation>
    <scope>NUCLEOTIDE SEQUENCE [LARGE SCALE GENOMIC DNA]</scope>
    <source>
        <strain evidence="3">CGMCC 1.10783</strain>
    </source>
</reference>
<dbReference type="STRING" id="1045773.SAMN05216555_10745"/>
<dbReference type="Pfam" id="PF08818">
    <property type="entry name" value="DUF1801"/>
    <property type="match status" value="1"/>
</dbReference>
<dbReference type="RefSeq" id="WP_074588837.1">
    <property type="nucleotide sequence ID" value="NZ_FNEI01000007.1"/>
</dbReference>
<dbReference type="InterPro" id="IPR014922">
    <property type="entry name" value="YdhG-like"/>
</dbReference>
<dbReference type="EMBL" id="FNEI01000007">
    <property type="protein sequence ID" value="SDJ10368.1"/>
    <property type="molecule type" value="Genomic_DNA"/>
</dbReference>
<feature type="domain" description="YdhG-like" evidence="1">
    <location>
        <begin position="16"/>
        <end position="106"/>
    </location>
</feature>
<dbReference type="Proteomes" id="UP000182130">
    <property type="component" value="Unassembled WGS sequence"/>
</dbReference>
<gene>
    <name evidence="2" type="ORF">SAMN05216555_10745</name>
</gene>
<keyword evidence="3" id="KW-1185">Reference proteome</keyword>
<sequence length="114" mass="12335">MGAVTDYLAGIKAPNRQVLERIVAIARELAPGVEEGTSYGMPALLLDGKGFVSVLETKKHLALYPFSGQILGRLADELDGFSWSPGTLRFSAENPVPDELVRRILELRLAEIGA</sequence>
<proteinExistence type="predicted"/>
<evidence type="ECO:0000259" key="1">
    <source>
        <dbReference type="Pfam" id="PF08818"/>
    </source>
</evidence>
<name>A0A1G8R0A0_9MICC</name>
<dbReference type="Gene3D" id="3.90.1150.200">
    <property type="match status" value="1"/>
</dbReference>
<dbReference type="SUPFAM" id="SSF159888">
    <property type="entry name" value="YdhG-like"/>
    <property type="match status" value="1"/>
</dbReference>